<evidence type="ECO:0000256" key="3">
    <source>
        <dbReference type="ARBA" id="ARBA00022475"/>
    </source>
</evidence>
<dbReference type="FunFam" id="2.60.40.10:FF:000620">
    <property type="entry name" value="Immunoglobulin lambda locus"/>
    <property type="match status" value="1"/>
</dbReference>
<dbReference type="AlphaFoldDB" id="A0AAW0H894"/>
<dbReference type="GO" id="GO:0005576">
    <property type="term" value="C:extracellular region"/>
    <property type="evidence" value="ECO:0007669"/>
    <property type="project" value="UniProtKB-SubCell"/>
</dbReference>
<feature type="non-terminal residue" evidence="10">
    <location>
        <position position="196"/>
    </location>
</feature>
<dbReference type="PROSITE" id="PS50835">
    <property type="entry name" value="IG_LIKE"/>
    <property type="match status" value="2"/>
</dbReference>
<organism evidence="10 11">
    <name type="scientific">Myodes glareolus</name>
    <name type="common">Bank vole</name>
    <name type="synonym">Clethrionomys glareolus</name>
    <dbReference type="NCBI Taxonomy" id="447135"/>
    <lineage>
        <taxon>Eukaryota</taxon>
        <taxon>Metazoa</taxon>
        <taxon>Chordata</taxon>
        <taxon>Craniata</taxon>
        <taxon>Vertebrata</taxon>
        <taxon>Euteleostomi</taxon>
        <taxon>Mammalia</taxon>
        <taxon>Eutheria</taxon>
        <taxon>Euarchontoglires</taxon>
        <taxon>Glires</taxon>
        <taxon>Rodentia</taxon>
        <taxon>Myomorpha</taxon>
        <taxon>Muroidea</taxon>
        <taxon>Cricetidae</taxon>
        <taxon>Arvicolinae</taxon>
        <taxon>Myodes</taxon>
    </lineage>
</organism>
<dbReference type="Gene3D" id="2.60.40.10">
    <property type="entry name" value="Immunoglobulins"/>
    <property type="match status" value="2"/>
</dbReference>
<dbReference type="SUPFAM" id="SSF48726">
    <property type="entry name" value="Immunoglobulin"/>
    <property type="match status" value="2"/>
</dbReference>
<dbReference type="SMART" id="SM00406">
    <property type="entry name" value="IGv"/>
    <property type="match status" value="2"/>
</dbReference>
<evidence type="ECO:0000256" key="1">
    <source>
        <dbReference type="ARBA" id="ARBA00004236"/>
    </source>
</evidence>
<dbReference type="Pfam" id="PF07686">
    <property type="entry name" value="V-set"/>
    <property type="match status" value="2"/>
</dbReference>
<keyword evidence="5" id="KW-0732">Signal</keyword>
<keyword evidence="11" id="KW-1185">Reference proteome</keyword>
<keyword evidence="8" id="KW-0393">Immunoglobulin domain</keyword>
<evidence type="ECO:0000256" key="2">
    <source>
        <dbReference type="ARBA" id="ARBA00004613"/>
    </source>
</evidence>
<comment type="subcellular location">
    <subcellularLocation>
        <location evidence="1">Cell membrane</location>
    </subcellularLocation>
    <subcellularLocation>
        <location evidence="2">Secreted</location>
    </subcellularLocation>
</comment>
<evidence type="ECO:0000259" key="9">
    <source>
        <dbReference type="PROSITE" id="PS50835"/>
    </source>
</evidence>
<dbReference type="InterPro" id="IPR013783">
    <property type="entry name" value="Ig-like_fold"/>
</dbReference>
<comment type="caution">
    <text evidence="10">The sequence shown here is derived from an EMBL/GenBank/DDBJ whole genome shotgun (WGS) entry which is preliminary data.</text>
</comment>
<evidence type="ECO:0000256" key="4">
    <source>
        <dbReference type="ARBA" id="ARBA00022525"/>
    </source>
</evidence>
<dbReference type="Proteomes" id="UP001488838">
    <property type="component" value="Unassembled WGS sequence"/>
</dbReference>
<dbReference type="InterPro" id="IPR050150">
    <property type="entry name" value="IgV_Light_Chain"/>
</dbReference>
<feature type="domain" description="Ig-like" evidence="9">
    <location>
        <begin position="101"/>
        <end position="196"/>
    </location>
</feature>
<evidence type="ECO:0000256" key="5">
    <source>
        <dbReference type="ARBA" id="ARBA00022729"/>
    </source>
</evidence>
<evidence type="ECO:0000256" key="6">
    <source>
        <dbReference type="ARBA" id="ARBA00022859"/>
    </source>
</evidence>
<proteinExistence type="predicted"/>
<dbReference type="GO" id="GO:0002376">
    <property type="term" value="P:immune system process"/>
    <property type="evidence" value="ECO:0007669"/>
    <property type="project" value="UniProtKB-KW"/>
</dbReference>
<dbReference type="SMART" id="SM00409">
    <property type="entry name" value="IG"/>
    <property type="match status" value="2"/>
</dbReference>
<evidence type="ECO:0000256" key="8">
    <source>
        <dbReference type="ARBA" id="ARBA00023319"/>
    </source>
</evidence>
<sequence>MASYVLTQPSSLSVALGQTATITCSGDELSYKNVHWYQQKEGHAPVLVIYNDNARPDGIPDQFSGSNSGNKATLTISNIQAKNEADYYCQCWDSTRSFSQPVLTQSPMASASLGASVKFTCTLSSQHSTYNIEWYQQHPDGLWKYLMFLRDNGNYVNGDGISNRFSGSSSGAHHYLRISNIQPEDEADYICGVDYS</sequence>
<dbReference type="InterPro" id="IPR003599">
    <property type="entry name" value="Ig_sub"/>
</dbReference>
<dbReference type="EMBL" id="JBBHLL010000651">
    <property type="protein sequence ID" value="KAK7798888.1"/>
    <property type="molecule type" value="Genomic_DNA"/>
</dbReference>
<feature type="domain" description="Ig-like" evidence="9">
    <location>
        <begin position="3"/>
        <end position="99"/>
    </location>
</feature>
<keyword evidence="3" id="KW-1003">Cell membrane</keyword>
<accession>A0AAW0H894</accession>
<evidence type="ECO:0000256" key="7">
    <source>
        <dbReference type="ARBA" id="ARBA00023136"/>
    </source>
</evidence>
<evidence type="ECO:0000313" key="10">
    <source>
        <dbReference type="EMBL" id="KAK7798888.1"/>
    </source>
</evidence>
<dbReference type="InterPro" id="IPR013106">
    <property type="entry name" value="Ig_V-set"/>
</dbReference>
<keyword evidence="7" id="KW-0472">Membrane</keyword>
<name>A0AAW0H894_MYOGA</name>
<dbReference type="PANTHER" id="PTHR23267">
    <property type="entry name" value="IMMUNOGLOBULIN LIGHT CHAIN"/>
    <property type="match status" value="1"/>
</dbReference>
<evidence type="ECO:0000313" key="11">
    <source>
        <dbReference type="Proteomes" id="UP001488838"/>
    </source>
</evidence>
<dbReference type="InterPro" id="IPR007110">
    <property type="entry name" value="Ig-like_dom"/>
</dbReference>
<keyword evidence="6" id="KW-0391">Immunity</keyword>
<protein>
    <recommendedName>
        <fullName evidence="9">Ig-like domain-containing protein</fullName>
    </recommendedName>
</protein>
<reference evidence="10 11" key="1">
    <citation type="journal article" date="2023" name="bioRxiv">
        <title>Conserved and derived expression patterns and positive selection on dental genes reveal complex evolutionary context of ever-growing rodent molars.</title>
        <authorList>
            <person name="Calamari Z.T."/>
            <person name="Song A."/>
            <person name="Cohen E."/>
            <person name="Akter M."/>
            <person name="Roy R.D."/>
            <person name="Hallikas O."/>
            <person name="Christensen M.M."/>
            <person name="Li P."/>
            <person name="Marangoni P."/>
            <person name="Jernvall J."/>
            <person name="Klein O.D."/>
        </authorList>
    </citation>
    <scope>NUCLEOTIDE SEQUENCE [LARGE SCALE GENOMIC DNA]</scope>
    <source>
        <strain evidence="10">V071</strain>
    </source>
</reference>
<dbReference type="GO" id="GO:0005886">
    <property type="term" value="C:plasma membrane"/>
    <property type="evidence" value="ECO:0007669"/>
    <property type="project" value="UniProtKB-SubCell"/>
</dbReference>
<gene>
    <name evidence="10" type="ORF">U0070_013264</name>
</gene>
<dbReference type="InterPro" id="IPR036179">
    <property type="entry name" value="Ig-like_dom_sf"/>
</dbReference>
<keyword evidence="4" id="KW-0964">Secreted</keyword>